<dbReference type="GO" id="GO:0003723">
    <property type="term" value="F:RNA binding"/>
    <property type="evidence" value="ECO:0007669"/>
    <property type="project" value="UniProtKB-UniRule"/>
</dbReference>
<evidence type="ECO:0000256" key="2">
    <source>
        <dbReference type="ARBA" id="ARBA00004065"/>
    </source>
</evidence>
<comment type="similarity">
    <text evidence="4">Belongs to the RNase HII family. RnhC subfamily.</text>
</comment>
<dbReference type="InterPro" id="IPR001352">
    <property type="entry name" value="RNase_HII/HIII"/>
</dbReference>
<evidence type="ECO:0000256" key="1">
    <source>
        <dbReference type="ARBA" id="ARBA00000077"/>
    </source>
</evidence>
<comment type="cofactor">
    <cofactor evidence="11">
        <name>Mn(2+)</name>
        <dbReference type="ChEBI" id="CHEBI:29035"/>
    </cofactor>
    <cofactor evidence="11">
        <name>Mg(2+)</name>
        <dbReference type="ChEBI" id="CHEBI:18420"/>
    </cofactor>
    <text evidence="11">Manganese or magnesium. Binds 1 divalent metal ion per monomer in the absence of substrate. May bind a second metal ion after substrate binding.</text>
</comment>
<keyword evidence="7 11" id="KW-0479">Metal-binding</keyword>
<dbReference type="InterPro" id="IPR012337">
    <property type="entry name" value="RNaseH-like_sf"/>
</dbReference>
<evidence type="ECO:0000313" key="14">
    <source>
        <dbReference type="EMBL" id="PIT97007.1"/>
    </source>
</evidence>
<evidence type="ECO:0000313" key="15">
    <source>
        <dbReference type="Proteomes" id="UP000230481"/>
    </source>
</evidence>
<dbReference type="CDD" id="cd07182">
    <property type="entry name" value="RNase_HII_bacteria_HII_like"/>
    <property type="match status" value="1"/>
</dbReference>
<dbReference type="Proteomes" id="UP000230481">
    <property type="component" value="Unassembled WGS sequence"/>
</dbReference>
<evidence type="ECO:0000256" key="12">
    <source>
        <dbReference type="RuleBase" id="RU003515"/>
    </source>
</evidence>
<evidence type="ECO:0000256" key="10">
    <source>
        <dbReference type="ARBA" id="ARBA00023211"/>
    </source>
</evidence>
<dbReference type="PANTHER" id="PTHR10954">
    <property type="entry name" value="RIBONUCLEASE H2 SUBUNIT A"/>
    <property type="match status" value="1"/>
</dbReference>
<dbReference type="GO" id="GO:0032299">
    <property type="term" value="C:ribonuclease H2 complex"/>
    <property type="evidence" value="ECO:0007669"/>
    <property type="project" value="TreeGrafter"/>
</dbReference>
<dbReference type="NCBIfam" id="NF000595">
    <property type="entry name" value="PRK00015.1-3"/>
    <property type="match status" value="1"/>
</dbReference>
<dbReference type="EMBL" id="PFAA01000001">
    <property type="protein sequence ID" value="PIT97007.1"/>
    <property type="molecule type" value="Genomic_DNA"/>
</dbReference>
<comment type="function">
    <text evidence="2 12">Endonuclease that specifically degrades the RNA of RNA-DNA hybrids.</text>
</comment>
<feature type="domain" description="RNase H type-2" evidence="13">
    <location>
        <begin position="4"/>
        <end position="221"/>
    </location>
</feature>
<evidence type="ECO:0000256" key="8">
    <source>
        <dbReference type="ARBA" id="ARBA00022759"/>
    </source>
</evidence>
<feature type="binding site" evidence="11">
    <location>
        <position position="10"/>
    </location>
    <ligand>
        <name>a divalent metal cation</name>
        <dbReference type="ChEBI" id="CHEBI:60240"/>
    </ligand>
</feature>
<dbReference type="EC" id="3.1.26.4" evidence="12"/>
<sequence>MNYKYVIGIDEAGRGPLAGPVAVGAVLFSKNEYKKFKFHLNGKFKSELNILKDSKKLSKNKREKWFKFMEEKQNFTQRLFFGKIKKDFRFLVVFSSAKIIDRRGINCAINTAIKKIFSKLSANEDECLILLDGALKAPSVFLNQKTIIKGDEKEPIISLASIVAKVKRDRKMISLSKKYPEYNFEKHKGYGVKAHYKMIKKYGICVLHRKSFLKNFLKKEI</sequence>
<protein>
    <recommendedName>
        <fullName evidence="12">Ribonuclease</fullName>
        <ecNumber evidence="12">3.1.26.4</ecNumber>
    </recommendedName>
</protein>
<keyword evidence="9 11" id="KW-0378">Hydrolase</keyword>
<dbReference type="InterPro" id="IPR036397">
    <property type="entry name" value="RNaseH_sf"/>
</dbReference>
<comment type="subcellular location">
    <subcellularLocation>
        <location evidence="3">Cytoplasm</location>
    </subcellularLocation>
</comment>
<evidence type="ECO:0000256" key="4">
    <source>
        <dbReference type="ARBA" id="ARBA00008378"/>
    </source>
</evidence>
<dbReference type="GO" id="GO:0004523">
    <property type="term" value="F:RNA-DNA hybrid ribonuclease activity"/>
    <property type="evidence" value="ECO:0007669"/>
    <property type="project" value="UniProtKB-UniRule"/>
</dbReference>
<dbReference type="InterPro" id="IPR024567">
    <property type="entry name" value="RNase_HII/HIII_dom"/>
</dbReference>
<name>A0A2M6WW43_9BACT</name>
<reference evidence="15" key="1">
    <citation type="submission" date="2017-09" db="EMBL/GenBank/DDBJ databases">
        <title>Depth-based differentiation of microbial function through sediment-hosted aquifers and enrichment of novel symbionts in the deep terrestrial subsurface.</title>
        <authorList>
            <person name="Probst A.J."/>
            <person name="Ladd B."/>
            <person name="Jarett J.K."/>
            <person name="Geller-Mcgrath D.E."/>
            <person name="Sieber C.M.K."/>
            <person name="Emerson J.B."/>
            <person name="Anantharaman K."/>
            <person name="Thomas B.C."/>
            <person name="Malmstrom R."/>
            <person name="Stieglmeier M."/>
            <person name="Klingl A."/>
            <person name="Woyke T."/>
            <person name="Ryan C.M."/>
            <person name="Banfield J.F."/>
        </authorList>
    </citation>
    <scope>NUCLEOTIDE SEQUENCE [LARGE SCALE GENOMIC DNA]</scope>
</reference>
<dbReference type="GO" id="GO:0046872">
    <property type="term" value="F:metal ion binding"/>
    <property type="evidence" value="ECO:0007669"/>
    <property type="project" value="UniProtKB-KW"/>
</dbReference>
<dbReference type="InterPro" id="IPR022898">
    <property type="entry name" value="RNase_HII"/>
</dbReference>
<keyword evidence="6 11" id="KW-0540">Nuclease</keyword>
<feature type="binding site" evidence="11">
    <location>
        <position position="132"/>
    </location>
    <ligand>
        <name>a divalent metal cation</name>
        <dbReference type="ChEBI" id="CHEBI:60240"/>
    </ligand>
</feature>
<gene>
    <name evidence="14" type="ORF">COT82_00050</name>
</gene>
<evidence type="ECO:0000256" key="5">
    <source>
        <dbReference type="ARBA" id="ARBA00022490"/>
    </source>
</evidence>
<evidence type="ECO:0000256" key="6">
    <source>
        <dbReference type="ARBA" id="ARBA00022722"/>
    </source>
</evidence>
<accession>A0A2M6WW43</accession>
<keyword evidence="5" id="KW-0963">Cytoplasm</keyword>
<feature type="binding site" evidence="11">
    <location>
        <position position="11"/>
    </location>
    <ligand>
        <name>a divalent metal cation</name>
        <dbReference type="ChEBI" id="CHEBI:60240"/>
    </ligand>
</feature>
<keyword evidence="10" id="KW-0464">Manganese</keyword>
<proteinExistence type="inferred from homology"/>
<dbReference type="GO" id="GO:0005737">
    <property type="term" value="C:cytoplasm"/>
    <property type="evidence" value="ECO:0007669"/>
    <property type="project" value="UniProtKB-SubCell"/>
</dbReference>
<dbReference type="AlphaFoldDB" id="A0A2M6WW43"/>
<keyword evidence="8 11" id="KW-0255">Endonuclease</keyword>
<organism evidence="14 15">
    <name type="scientific">Candidatus Campbellbacteria bacterium CG10_big_fil_rev_8_21_14_0_10_35_52</name>
    <dbReference type="NCBI Taxonomy" id="1974527"/>
    <lineage>
        <taxon>Bacteria</taxon>
        <taxon>Candidatus Campbelliibacteriota</taxon>
    </lineage>
</organism>
<dbReference type="Gene3D" id="3.30.420.10">
    <property type="entry name" value="Ribonuclease H-like superfamily/Ribonuclease H"/>
    <property type="match status" value="1"/>
</dbReference>
<dbReference type="GO" id="GO:0006298">
    <property type="term" value="P:mismatch repair"/>
    <property type="evidence" value="ECO:0007669"/>
    <property type="project" value="TreeGrafter"/>
</dbReference>
<evidence type="ECO:0000256" key="11">
    <source>
        <dbReference type="PROSITE-ProRule" id="PRU01319"/>
    </source>
</evidence>
<dbReference type="Pfam" id="PF01351">
    <property type="entry name" value="RNase_HII"/>
    <property type="match status" value="1"/>
</dbReference>
<dbReference type="SUPFAM" id="SSF53098">
    <property type="entry name" value="Ribonuclease H-like"/>
    <property type="match status" value="1"/>
</dbReference>
<evidence type="ECO:0000256" key="9">
    <source>
        <dbReference type="ARBA" id="ARBA00022801"/>
    </source>
</evidence>
<evidence type="ECO:0000256" key="3">
    <source>
        <dbReference type="ARBA" id="ARBA00004496"/>
    </source>
</evidence>
<dbReference type="PANTHER" id="PTHR10954:SF23">
    <property type="entry name" value="RIBONUCLEASE"/>
    <property type="match status" value="1"/>
</dbReference>
<comment type="caution">
    <text evidence="14">The sequence shown here is derived from an EMBL/GenBank/DDBJ whole genome shotgun (WGS) entry which is preliminary data.</text>
</comment>
<evidence type="ECO:0000259" key="13">
    <source>
        <dbReference type="PROSITE" id="PS51975"/>
    </source>
</evidence>
<dbReference type="GO" id="GO:0043137">
    <property type="term" value="P:DNA replication, removal of RNA primer"/>
    <property type="evidence" value="ECO:0007669"/>
    <property type="project" value="TreeGrafter"/>
</dbReference>
<evidence type="ECO:0000256" key="7">
    <source>
        <dbReference type="ARBA" id="ARBA00022723"/>
    </source>
</evidence>
<comment type="catalytic activity">
    <reaction evidence="1 11 12">
        <text>Endonucleolytic cleavage to 5'-phosphomonoester.</text>
        <dbReference type="EC" id="3.1.26.4"/>
    </reaction>
</comment>
<dbReference type="PROSITE" id="PS51975">
    <property type="entry name" value="RNASE_H_2"/>
    <property type="match status" value="1"/>
</dbReference>